<dbReference type="EMBL" id="BMAT01008276">
    <property type="protein sequence ID" value="GFR81573.1"/>
    <property type="molecule type" value="Genomic_DNA"/>
</dbReference>
<reference evidence="1 2" key="1">
    <citation type="journal article" date="2021" name="Elife">
        <title>Chloroplast acquisition without the gene transfer in kleptoplastic sea slugs, Plakobranchus ocellatus.</title>
        <authorList>
            <person name="Maeda T."/>
            <person name="Takahashi S."/>
            <person name="Yoshida T."/>
            <person name="Shimamura S."/>
            <person name="Takaki Y."/>
            <person name="Nagai Y."/>
            <person name="Toyoda A."/>
            <person name="Suzuki Y."/>
            <person name="Arimoto A."/>
            <person name="Ishii H."/>
            <person name="Satoh N."/>
            <person name="Nishiyama T."/>
            <person name="Hasebe M."/>
            <person name="Maruyama T."/>
            <person name="Minagawa J."/>
            <person name="Obokata J."/>
            <person name="Shigenobu S."/>
        </authorList>
    </citation>
    <scope>NUCLEOTIDE SEQUENCE [LARGE SCALE GENOMIC DNA]</scope>
</reference>
<evidence type="ECO:0000313" key="2">
    <source>
        <dbReference type="Proteomes" id="UP000762676"/>
    </source>
</evidence>
<organism evidence="1 2">
    <name type="scientific">Elysia marginata</name>
    <dbReference type="NCBI Taxonomy" id="1093978"/>
    <lineage>
        <taxon>Eukaryota</taxon>
        <taxon>Metazoa</taxon>
        <taxon>Spiralia</taxon>
        <taxon>Lophotrochozoa</taxon>
        <taxon>Mollusca</taxon>
        <taxon>Gastropoda</taxon>
        <taxon>Heterobranchia</taxon>
        <taxon>Euthyneura</taxon>
        <taxon>Panpulmonata</taxon>
        <taxon>Sacoglossa</taxon>
        <taxon>Placobranchoidea</taxon>
        <taxon>Plakobranchidae</taxon>
        <taxon>Elysia</taxon>
    </lineage>
</organism>
<gene>
    <name evidence="1" type="ORF">ElyMa_004074300</name>
</gene>
<evidence type="ECO:0000313" key="1">
    <source>
        <dbReference type="EMBL" id="GFR81573.1"/>
    </source>
</evidence>
<dbReference type="AlphaFoldDB" id="A0AAV4G9A8"/>
<sequence>MNKEDETKACHLVAVRVLGSAHAVLNTRLKADHISGLTLEVDGGVGQTTNYTVRLMSSAGFQGNMISWFQGKMINVEEMRVLVQQIPADKNYVLEWLHADKKETSARAMSIIP</sequence>
<name>A0AAV4G9A8_9GAST</name>
<dbReference type="Proteomes" id="UP000762676">
    <property type="component" value="Unassembled WGS sequence"/>
</dbReference>
<protein>
    <recommendedName>
        <fullName evidence="3">PLAT domain-containing protein</fullName>
    </recommendedName>
</protein>
<proteinExistence type="predicted"/>
<evidence type="ECO:0008006" key="3">
    <source>
        <dbReference type="Google" id="ProtNLM"/>
    </source>
</evidence>
<keyword evidence="2" id="KW-1185">Reference proteome</keyword>
<comment type="caution">
    <text evidence="1">The sequence shown here is derived from an EMBL/GenBank/DDBJ whole genome shotgun (WGS) entry which is preliminary data.</text>
</comment>
<accession>A0AAV4G9A8</accession>